<dbReference type="STRING" id="52586.A0A0B1P5T8"/>
<dbReference type="Pfam" id="PF10180">
    <property type="entry name" value="WKF"/>
    <property type="match status" value="1"/>
</dbReference>
<feature type="compositionally biased region" description="Basic and acidic residues" evidence="1">
    <location>
        <begin position="151"/>
        <end position="161"/>
    </location>
</feature>
<feature type="compositionally biased region" description="Basic and acidic residues" evidence="1">
    <location>
        <begin position="322"/>
        <end position="332"/>
    </location>
</feature>
<feature type="region of interest" description="Disordered" evidence="1">
    <location>
        <begin position="319"/>
        <end position="404"/>
    </location>
</feature>
<sequence length="404" mass="46094">MPSTLPNKPFHIPAWRRIGLKLKMPQVQTYSLDTVISEDISLKRKAVLLDCSDEKENKKTKTVIDNTHQKLHEFTTPNASTKKSVTFTPETKVEDGDSIKKLSNTWITQQKSLHQPNSLFKPHKALDIKIDEIILKKKRKELKKAKKKPKLKDNNASKQEKSQNNSEPTNKIPSFLSYLREYHESKETWKFKKNNQTHLLQHIFDKDRVPSGYAHLIYAYVRGLRGQVRTRLRDAAITVKVDDQEKGVGGFPSEILDPDMRQKEYEAAIADYLSTDNSSQIQQLGHEESFLSRFEDELMKGRIIRRIRAEMILVELASSPEGNREVSSEPAKDTNCGKMELKSNVVHKKVRRRKKRTAIIEDSSSDDSESDSDDDSIDSDIEKEKLSKSSSCSSSSSTSSSDSD</sequence>
<feature type="compositionally biased region" description="Basic residues" evidence="1">
    <location>
        <begin position="345"/>
        <end position="357"/>
    </location>
</feature>
<feature type="compositionally biased region" description="Low complexity" evidence="1">
    <location>
        <begin position="388"/>
        <end position="404"/>
    </location>
</feature>
<gene>
    <name evidence="3" type="ORF">EV44_g1512</name>
</gene>
<name>A0A0B1P5T8_UNCNE</name>
<accession>A0A0B1P5T8</accession>
<protein>
    <submittedName>
        <fullName evidence="3">Putative proteasome subunit alpha type 6</fullName>
    </submittedName>
</protein>
<keyword evidence="4" id="KW-1185">Reference proteome</keyword>
<feature type="compositionally biased region" description="Basic residues" evidence="1">
    <location>
        <begin position="141"/>
        <end position="150"/>
    </location>
</feature>
<proteinExistence type="predicted"/>
<dbReference type="GO" id="GO:0000502">
    <property type="term" value="C:proteasome complex"/>
    <property type="evidence" value="ECO:0007669"/>
    <property type="project" value="UniProtKB-KW"/>
</dbReference>
<evidence type="ECO:0000256" key="1">
    <source>
        <dbReference type="SAM" id="MobiDB-lite"/>
    </source>
</evidence>
<dbReference type="InterPro" id="IPR019327">
    <property type="entry name" value="WKF"/>
</dbReference>
<reference evidence="3 4" key="1">
    <citation type="journal article" date="2014" name="BMC Genomics">
        <title>Adaptive genomic structural variation in the grape powdery mildew pathogen, Erysiphe necator.</title>
        <authorList>
            <person name="Jones L."/>
            <person name="Riaz S."/>
            <person name="Morales-Cruz A."/>
            <person name="Amrine K.C."/>
            <person name="McGuire B."/>
            <person name="Gubler W.D."/>
            <person name="Walker M.A."/>
            <person name="Cantu D."/>
        </authorList>
    </citation>
    <scope>NUCLEOTIDE SEQUENCE [LARGE SCALE GENOMIC DNA]</scope>
    <source>
        <strain evidence="4">c</strain>
    </source>
</reference>
<evidence type="ECO:0000313" key="4">
    <source>
        <dbReference type="Proteomes" id="UP000030854"/>
    </source>
</evidence>
<dbReference type="EMBL" id="JNVN01002389">
    <property type="protein sequence ID" value="KHJ32039.1"/>
    <property type="molecule type" value="Genomic_DNA"/>
</dbReference>
<dbReference type="HOGENOM" id="CLU_045013_0_0_1"/>
<dbReference type="OMA" id="NAFRECL"/>
<comment type="caution">
    <text evidence="3">The sequence shown here is derived from an EMBL/GenBank/DDBJ whole genome shotgun (WGS) entry which is preliminary data.</text>
</comment>
<dbReference type="PANTHER" id="PTHR22306:SF2">
    <property type="entry name" value="CHROMOSOME 7 OPEN READING FRAME 50"/>
    <property type="match status" value="1"/>
</dbReference>
<evidence type="ECO:0000313" key="3">
    <source>
        <dbReference type="EMBL" id="KHJ32039.1"/>
    </source>
</evidence>
<feature type="region of interest" description="Disordered" evidence="1">
    <location>
        <begin position="141"/>
        <end position="172"/>
    </location>
</feature>
<keyword evidence="3" id="KW-0647">Proteasome</keyword>
<feature type="compositionally biased region" description="Polar residues" evidence="1">
    <location>
        <begin position="162"/>
        <end position="172"/>
    </location>
</feature>
<dbReference type="AlphaFoldDB" id="A0A0B1P5T8"/>
<feature type="compositionally biased region" description="Acidic residues" evidence="1">
    <location>
        <begin position="363"/>
        <end position="379"/>
    </location>
</feature>
<organism evidence="3 4">
    <name type="scientific">Uncinula necator</name>
    <name type="common">Grape powdery mildew</name>
    <dbReference type="NCBI Taxonomy" id="52586"/>
    <lineage>
        <taxon>Eukaryota</taxon>
        <taxon>Fungi</taxon>
        <taxon>Dikarya</taxon>
        <taxon>Ascomycota</taxon>
        <taxon>Pezizomycotina</taxon>
        <taxon>Leotiomycetes</taxon>
        <taxon>Erysiphales</taxon>
        <taxon>Erysiphaceae</taxon>
        <taxon>Erysiphe</taxon>
    </lineage>
</organism>
<evidence type="ECO:0000259" key="2">
    <source>
        <dbReference type="Pfam" id="PF10180"/>
    </source>
</evidence>
<dbReference type="Proteomes" id="UP000030854">
    <property type="component" value="Unassembled WGS sequence"/>
</dbReference>
<feature type="domain" description="WKF" evidence="2">
    <location>
        <begin position="177"/>
        <end position="237"/>
    </location>
</feature>
<dbReference type="PANTHER" id="PTHR22306">
    <property type="entry name" value="CHROMOSOME 7 OPEN READING FRAME 50"/>
    <property type="match status" value="1"/>
</dbReference>